<feature type="domain" description="Sulfotransferase" evidence="3">
    <location>
        <begin position="5"/>
        <end position="198"/>
    </location>
</feature>
<proteinExistence type="predicted"/>
<keyword evidence="2" id="KW-0325">Glycoprotein</keyword>
<comment type="caution">
    <text evidence="4">The sequence shown here is derived from an EMBL/GenBank/DDBJ whole genome shotgun (WGS) entry which is preliminary data.</text>
</comment>
<dbReference type="PANTHER" id="PTHR10605">
    <property type="entry name" value="HEPARAN SULFATE SULFOTRANSFERASE"/>
    <property type="match status" value="1"/>
</dbReference>
<dbReference type="RefSeq" id="WP_303550956.1">
    <property type="nucleotide sequence ID" value="NZ_JAUOPG010000008.1"/>
</dbReference>
<dbReference type="InterPro" id="IPR037359">
    <property type="entry name" value="NST/OST"/>
</dbReference>
<dbReference type="Pfam" id="PF00685">
    <property type="entry name" value="Sulfotransfer_1"/>
    <property type="match status" value="1"/>
</dbReference>
<keyword evidence="1" id="KW-0808">Transferase</keyword>
<name>A0AAW7XJ55_9GAMM</name>
<sequence>MNKYVVIAGTEKSATTSLYKYLLDSDVFSESIKKETDYFRSSIDLDEREYLKVFRDRGRLSFLEASPGYLSESRIASKNIYDFYQTNNINLKLVFCLRDPLSRLKSSFLFHKSRLYIGEDISFEKYFDACMVFENTGKKLYDLSEWCLSVPSHGLYYKHLSDFKYFFDEKLIFIETMESVASNPNQVMERLTKFCEIDGDFYNDYDFKQSNVTRGFANPCLQKVALQFNSIFEGFWYRHPNIKNKLMKIYFGINGADKEKVILSDETRSKILEYYKDDLFSLKESGWIESNVIDLWMEGNGK</sequence>
<evidence type="ECO:0000256" key="2">
    <source>
        <dbReference type="ARBA" id="ARBA00023180"/>
    </source>
</evidence>
<dbReference type="GO" id="GO:0008146">
    <property type="term" value="F:sulfotransferase activity"/>
    <property type="evidence" value="ECO:0007669"/>
    <property type="project" value="InterPro"/>
</dbReference>
<dbReference type="PANTHER" id="PTHR10605:SF56">
    <property type="entry name" value="BIFUNCTIONAL HEPARAN SULFATE N-DEACETYLASE_N-SULFOTRANSFERASE"/>
    <property type="match status" value="1"/>
</dbReference>
<evidence type="ECO:0000259" key="3">
    <source>
        <dbReference type="Pfam" id="PF00685"/>
    </source>
</evidence>
<dbReference type="SUPFAM" id="SSF52540">
    <property type="entry name" value="P-loop containing nucleoside triphosphate hydrolases"/>
    <property type="match status" value="1"/>
</dbReference>
<dbReference type="Proteomes" id="UP001169862">
    <property type="component" value="Unassembled WGS sequence"/>
</dbReference>
<evidence type="ECO:0000313" key="5">
    <source>
        <dbReference type="Proteomes" id="UP001169862"/>
    </source>
</evidence>
<dbReference type="EMBL" id="JAUOPG010000008">
    <property type="protein sequence ID" value="MDO6454348.1"/>
    <property type="molecule type" value="Genomic_DNA"/>
</dbReference>
<protein>
    <submittedName>
        <fullName evidence="4">Sulfotransferase domain-containing protein</fullName>
    </submittedName>
</protein>
<dbReference type="InterPro" id="IPR027417">
    <property type="entry name" value="P-loop_NTPase"/>
</dbReference>
<reference evidence="4" key="1">
    <citation type="submission" date="2023-07" db="EMBL/GenBank/DDBJ databases">
        <title>Genome content predicts the carbon catabolic preferences of heterotrophic bacteria.</title>
        <authorList>
            <person name="Gralka M."/>
        </authorList>
    </citation>
    <scope>NUCLEOTIDE SEQUENCE</scope>
    <source>
        <strain evidence="4">I2M16</strain>
    </source>
</reference>
<dbReference type="Gene3D" id="3.40.50.300">
    <property type="entry name" value="P-loop containing nucleotide triphosphate hydrolases"/>
    <property type="match status" value="1"/>
</dbReference>
<dbReference type="InterPro" id="IPR000863">
    <property type="entry name" value="Sulfotransferase_dom"/>
</dbReference>
<gene>
    <name evidence="4" type="ORF">Q4490_12310</name>
</gene>
<dbReference type="AlphaFoldDB" id="A0AAW7XJ55"/>
<evidence type="ECO:0000313" key="4">
    <source>
        <dbReference type="EMBL" id="MDO6454348.1"/>
    </source>
</evidence>
<evidence type="ECO:0000256" key="1">
    <source>
        <dbReference type="ARBA" id="ARBA00022679"/>
    </source>
</evidence>
<accession>A0AAW7XJ55</accession>
<organism evidence="4 5">
    <name type="scientific">Neptunomonas phycophila</name>
    <dbReference type="NCBI Taxonomy" id="1572645"/>
    <lineage>
        <taxon>Bacteria</taxon>
        <taxon>Pseudomonadati</taxon>
        <taxon>Pseudomonadota</taxon>
        <taxon>Gammaproteobacteria</taxon>
        <taxon>Oceanospirillales</taxon>
        <taxon>Oceanospirillaceae</taxon>
        <taxon>Neptunomonas</taxon>
    </lineage>
</organism>